<dbReference type="EMBL" id="MU003705">
    <property type="protein sequence ID" value="KAF2807197.1"/>
    <property type="molecule type" value="Genomic_DNA"/>
</dbReference>
<sequence length="118" mass="13041">MEAMFHNAIAPRVCAGASSLLFFSGGRPPPRQHHPRLNTTHLFIQRLATYGRNRRAMTKNHASSGKPPTASHLLASLSFARPREPHILEPSRRLTPTQRTSTERHADQDNLGGGMAGR</sequence>
<dbReference type="RefSeq" id="XP_033574161.1">
    <property type="nucleotide sequence ID" value="XM_033722183.1"/>
</dbReference>
<evidence type="ECO:0000313" key="2">
    <source>
        <dbReference type="EMBL" id="KAF2807197.1"/>
    </source>
</evidence>
<evidence type="ECO:0000313" key="3">
    <source>
        <dbReference type="Proteomes" id="UP000504636"/>
    </source>
</evidence>
<reference evidence="4" key="2">
    <citation type="submission" date="2020-04" db="EMBL/GenBank/DDBJ databases">
        <authorList>
            <consortium name="NCBI Genome Project"/>
        </authorList>
    </citation>
    <scope>NUCLEOTIDE SEQUENCE</scope>
    <source>
        <strain evidence="4">CBS 304.34</strain>
    </source>
</reference>
<keyword evidence="3" id="KW-1185">Reference proteome</keyword>
<accession>A0A6A6YH22</accession>
<dbReference type="AlphaFoldDB" id="A0A6A6YH22"/>
<organism evidence="2">
    <name type="scientific">Mytilinidion resinicola</name>
    <dbReference type="NCBI Taxonomy" id="574789"/>
    <lineage>
        <taxon>Eukaryota</taxon>
        <taxon>Fungi</taxon>
        <taxon>Dikarya</taxon>
        <taxon>Ascomycota</taxon>
        <taxon>Pezizomycotina</taxon>
        <taxon>Dothideomycetes</taxon>
        <taxon>Pleosporomycetidae</taxon>
        <taxon>Mytilinidiales</taxon>
        <taxon>Mytilinidiaceae</taxon>
        <taxon>Mytilinidion</taxon>
    </lineage>
</organism>
<dbReference type="GeneID" id="54463076"/>
<reference evidence="4" key="3">
    <citation type="submission" date="2025-04" db="UniProtKB">
        <authorList>
            <consortium name="RefSeq"/>
        </authorList>
    </citation>
    <scope>IDENTIFICATION</scope>
    <source>
        <strain evidence="4">CBS 304.34</strain>
    </source>
</reference>
<name>A0A6A6YH22_9PEZI</name>
<feature type="region of interest" description="Disordered" evidence="1">
    <location>
        <begin position="56"/>
        <end position="118"/>
    </location>
</feature>
<dbReference type="Proteomes" id="UP000504636">
    <property type="component" value="Unplaced"/>
</dbReference>
<proteinExistence type="predicted"/>
<protein>
    <submittedName>
        <fullName evidence="2 4">Uncharacterized protein</fullName>
    </submittedName>
</protein>
<feature type="compositionally biased region" description="Basic and acidic residues" evidence="1">
    <location>
        <begin position="81"/>
        <end position="92"/>
    </location>
</feature>
<evidence type="ECO:0000313" key="4">
    <source>
        <dbReference type="RefSeq" id="XP_033574161.1"/>
    </source>
</evidence>
<reference evidence="2 4" key="1">
    <citation type="journal article" date="2020" name="Stud. Mycol.">
        <title>101 Dothideomycetes genomes: a test case for predicting lifestyles and emergence of pathogens.</title>
        <authorList>
            <person name="Haridas S."/>
            <person name="Albert R."/>
            <person name="Binder M."/>
            <person name="Bloem J."/>
            <person name="Labutti K."/>
            <person name="Salamov A."/>
            <person name="Andreopoulos B."/>
            <person name="Baker S."/>
            <person name="Barry K."/>
            <person name="Bills G."/>
            <person name="Bluhm B."/>
            <person name="Cannon C."/>
            <person name="Castanera R."/>
            <person name="Culley D."/>
            <person name="Daum C."/>
            <person name="Ezra D."/>
            <person name="Gonzalez J."/>
            <person name="Henrissat B."/>
            <person name="Kuo A."/>
            <person name="Liang C."/>
            <person name="Lipzen A."/>
            <person name="Lutzoni F."/>
            <person name="Magnuson J."/>
            <person name="Mondo S."/>
            <person name="Nolan M."/>
            <person name="Ohm R."/>
            <person name="Pangilinan J."/>
            <person name="Park H.-J."/>
            <person name="Ramirez L."/>
            <person name="Alfaro M."/>
            <person name="Sun H."/>
            <person name="Tritt A."/>
            <person name="Yoshinaga Y."/>
            <person name="Zwiers L.-H."/>
            <person name="Turgeon B."/>
            <person name="Goodwin S."/>
            <person name="Spatafora J."/>
            <person name="Crous P."/>
            <person name="Grigoriev I."/>
        </authorList>
    </citation>
    <scope>NUCLEOTIDE SEQUENCE</scope>
    <source>
        <strain evidence="2 4">CBS 304.34</strain>
    </source>
</reference>
<gene>
    <name evidence="2 4" type="ORF">BDZ99DRAFT_478709</name>
</gene>
<evidence type="ECO:0000256" key="1">
    <source>
        <dbReference type="SAM" id="MobiDB-lite"/>
    </source>
</evidence>